<evidence type="ECO:0000313" key="2">
    <source>
        <dbReference type="Proteomes" id="UP000232163"/>
    </source>
</evidence>
<accession>A0A2N9VUN1</accession>
<dbReference type="KEGG" id="pht:BLM14_26965"/>
<organism evidence="1 2">
    <name type="scientific">Phyllobacterium zundukense</name>
    <dbReference type="NCBI Taxonomy" id="1867719"/>
    <lineage>
        <taxon>Bacteria</taxon>
        <taxon>Pseudomonadati</taxon>
        <taxon>Pseudomonadota</taxon>
        <taxon>Alphaproteobacteria</taxon>
        <taxon>Hyphomicrobiales</taxon>
        <taxon>Phyllobacteriaceae</taxon>
        <taxon>Phyllobacterium</taxon>
    </lineage>
</organism>
<evidence type="ECO:0000313" key="1">
    <source>
        <dbReference type="EMBL" id="PIO43199.1"/>
    </source>
</evidence>
<proteinExistence type="predicted"/>
<name>A0A2N9VUN1_9HYPH</name>
<comment type="caution">
    <text evidence="1">The sequence shown here is derived from an EMBL/GenBank/DDBJ whole genome shotgun (WGS) entry which is preliminary data.</text>
</comment>
<dbReference type="AlphaFoldDB" id="A0A2N9VUN1"/>
<dbReference type="EMBL" id="MZMT01000044">
    <property type="protein sequence ID" value="PIO43199.1"/>
    <property type="molecule type" value="Genomic_DNA"/>
</dbReference>
<gene>
    <name evidence="1" type="ORF">B5P45_19115</name>
</gene>
<protein>
    <submittedName>
        <fullName evidence="1">Uncharacterized protein</fullName>
    </submittedName>
</protein>
<sequence>MLRPDAKSDKRFRRPILFRSCVEFGRARPLSLQIVRNPNNYSSGSSLFILMIRFGRYLILQHLNFIGSGINEMGPYLCKVVCGIAVCLVDILFIHQLKNFVKITLPFLNDCAQTFGVIET</sequence>
<dbReference type="Proteomes" id="UP000232163">
    <property type="component" value="Unassembled WGS sequence"/>
</dbReference>
<keyword evidence="2" id="KW-1185">Reference proteome</keyword>
<reference evidence="2" key="1">
    <citation type="journal article" date="2017" name="Int J Environ Stud">
        <title>Does the Miocene-Pliocene relict legume Oxytropis triphylla form nitrogen-fixing nodules with a combination of bacterial strains?</title>
        <authorList>
            <person name="Safronova V."/>
            <person name="Belimov A."/>
            <person name="Sazanova A."/>
            <person name="Kuznetsova I."/>
            <person name="Popova J."/>
            <person name="Andronov E."/>
            <person name="Verkhozina A."/>
            <person name="Tikhonovich I."/>
        </authorList>
    </citation>
    <scope>NUCLEOTIDE SEQUENCE [LARGE SCALE GENOMIC DNA]</scope>
    <source>
        <strain evidence="2">Tri-38</strain>
    </source>
</reference>